<proteinExistence type="predicted"/>
<evidence type="ECO:0000313" key="1">
    <source>
        <dbReference type="EMBL" id="OJR51780.1"/>
    </source>
</evidence>
<sequence>GGFLCTIKKATCQCVALFNFPIKNLLSRFLLFVLCLRNYLRSITSIKSFQFPSSRSIITTSLIIMGILRKQYTVVKLIYSIAAMTTSGGQTLCKYYGPAVMICM</sequence>
<dbReference type="AlphaFoldDB" id="A0A8E2GYB2"/>
<dbReference type="Proteomes" id="UP000184277">
    <property type="component" value="Unassembled WGS sequence"/>
</dbReference>
<accession>A0A8E2GYB2</accession>
<evidence type="ECO:0000313" key="2">
    <source>
        <dbReference type="Proteomes" id="UP000184277"/>
    </source>
</evidence>
<reference evidence="1 2" key="1">
    <citation type="submission" date="2016-10" db="EMBL/GenBank/DDBJ databases">
        <title>Comprehensive resistome analysis reveals the prevalence of NDM and MCR-1 in Chinese poultry production.</title>
        <authorList>
            <person name="Wang Y."/>
            <person name="Zhang R."/>
            <person name="Li J."/>
            <person name="Wu Z."/>
            <person name="Wenjuan Y."/>
            <person name="Schwarz S."/>
            <person name="Tyrrell J."/>
            <person name="Zheng Y."/>
            <person name="Wang S."/>
            <person name="Shen Z."/>
            <person name="Liu Z."/>
            <person name="Lei L."/>
            <person name="Li M."/>
            <person name="Zhang Q."/>
            <person name="Wu C."/>
            <person name="Zhang Q."/>
            <person name="Wu Y."/>
            <person name="Walsh T."/>
            <person name="Shen J."/>
        </authorList>
    </citation>
    <scope>NUCLEOTIDE SEQUENCE [LARGE SCALE GENOMIC DNA]</scope>
    <source>
        <strain evidence="1 2">570</strain>
    </source>
</reference>
<name>A0A8E2GYB2_ECOLX</name>
<protein>
    <submittedName>
        <fullName evidence="1">Uncharacterized protein</fullName>
    </submittedName>
</protein>
<organism evidence="1 2">
    <name type="scientific">Escherichia coli</name>
    <dbReference type="NCBI Taxonomy" id="562"/>
    <lineage>
        <taxon>Bacteria</taxon>
        <taxon>Pseudomonadati</taxon>
        <taxon>Pseudomonadota</taxon>
        <taxon>Gammaproteobacteria</taxon>
        <taxon>Enterobacterales</taxon>
        <taxon>Enterobacteriaceae</taxon>
        <taxon>Escherichia</taxon>
    </lineage>
</organism>
<gene>
    <name evidence="1" type="ORF">BK383_22515</name>
</gene>
<comment type="caution">
    <text evidence="1">The sequence shown here is derived from an EMBL/GenBank/DDBJ whole genome shotgun (WGS) entry which is preliminary data.</text>
</comment>
<feature type="non-terminal residue" evidence="1">
    <location>
        <position position="1"/>
    </location>
</feature>
<dbReference type="EMBL" id="MOKI01000052">
    <property type="protein sequence ID" value="OJR51780.1"/>
    <property type="molecule type" value="Genomic_DNA"/>
</dbReference>